<name>A0A328Q047_9EURY</name>
<reference evidence="1 2" key="1">
    <citation type="submission" date="2017-05" db="EMBL/GenBank/DDBJ databases">
        <title>Host range expansion of the Methanosphaera genus to humans and monogastric animals involves recent and extensive reduction in genome content.</title>
        <authorList>
            <person name="Hoedt E.C."/>
            <person name="Volmer J.G."/>
            <person name="Parks D.H."/>
            <person name="Rosewarne C.P."/>
            <person name="Denman S.E."/>
            <person name="Mcsweeney C.S."/>
            <person name="O Cuiv P."/>
            <person name="Hugenholtz P."/>
            <person name="Tyson G.W."/>
            <person name="Morrison M."/>
        </authorList>
    </citation>
    <scope>NUCLEOTIDE SEQUENCE [LARGE SCALE GENOMIC DNA]</scope>
    <source>
        <strain evidence="1 2">PA5</strain>
    </source>
</reference>
<dbReference type="RefSeq" id="WP_011406621.1">
    <property type="nucleotide sequence ID" value="NZ_CATZNA010000150.1"/>
</dbReference>
<dbReference type="Proteomes" id="UP000248557">
    <property type="component" value="Unassembled WGS sequence"/>
</dbReference>
<proteinExistence type="predicted"/>
<dbReference type="AlphaFoldDB" id="A0A328Q047"/>
<evidence type="ECO:0000313" key="1">
    <source>
        <dbReference type="EMBL" id="RAP02893.1"/>
    </source>
</evidence>
<evidence type="ECO:0000313" key="2">
    <source>
        <dbReference type="Proteomes" id="UP000248557"/>
    </source>
</evidence>
<organism evidence="1 2">
    <name type="scientific">Methanosphaera stadtmanae</name>
    <dbReference type="NCBI Taxonomy" id="2317"/>
    <lineage>
        <taxon>Archaea</taxon>
        <taxon>Methanobacteriati</taxon>
        <taxon>Methanobacteriota</taxon>
        <taxon>Methanomada group</taxon>
        <taxon>Methanobacteria</taxon>
        <taxon>Methanobacteriales</taxon>
        <taxon>Methanobacteriaceae</taxon>
        <taxon>Methanosphaera</taxon>
    </lineage>
</organism>
<dbReference type="EMBL" id="NGJK01000065">
    <property type="protein sequence ID" value="RAP02893.1"/>
    <property type="molecule type" value="Genomic_DNA"/>
</dbReference>
<dbReference type="GeneID" id="3854990"/>
<dbReference type="OMA" id="RAYEETH"/>
<comment type="caution">
    <text evidence="1">The sequence shown here is derived from an EMBL/GenBank/DDBJ whole genome shotgun (WGS) entry which is preliminary data.</text>
</comment>
<sequence>MVDKITYNDLKEYDFLFTMTPSFLMGTVIKRNTNVVKKFNSTVKSNLDNLNEKQKKQLNIIINTDIEELQEVLEIAYKKTHKKQYKLLSDYKARDFIKLNLDELKKLI</sequence>
<gene>
    <name evidence="1" type="ORF">CA615_05125</name>
</gene>
<accession>A0A328Q047</accession>
<protein>
    <submittedName>
        <fullName evidence="1">Uncharacterized protein</fullName>
    </submittedName>
</protein>